<dbReference type="Proteomes" id="UP001275084">
    <property type="component" value="Unassembled WGS sequence"/>
</dbReference>
<reference evidence="4" key="1">
    <citation type="journal article" date="2023" name="Mol. Phylogenet. Evol.">
        <title>Genome-scale phylogeny and comparative genomics of the fungal order Sordariales.</title>
        <authorList>
            <person name="Hensen N."/>
            <person name="Bonometti L."/>
            <person name="Westerberg I."/>
            <person name="Brannstrom I.O."/>
            <person name="Guillou S."/>
            <person name="Cros-Aarteil S."/>
            <person name="Calhoun S."/>
            <person name="Haridas S."/>
            <person name="Kuo A."/>
            <person name="Mondo S."/>
            <person name="Pangilinan J."/>
            <person name="Riley R."/>
            <person name="LaButti K."/>
            <person name="Andreopoulos B."/>
            <person name="Lipzen A."/>
            <person name="Chen C."/>
            <person name="Yan M."/>
            <person name="Daum C."/>
            <person name="Ng V."/>
            <person name="Clum A."/>
            <person name="Steindorff A."/>
            <person name="Ohm R.A."/>
            <person name="Martin F."/>
            <person name="Silar P."/>
            <person name="Natvig D.O."/>
            <person name="Lalanne C."/>
            <person name="Gautier V."/>
            <person name="Ament-Velasquez S.L."/>
            <person name="Kruys A."/>
            <person name="Hutchinson M.I."/>
            <person name="Powell A.J."/>
            <person name="Barry K."/>
            <person name="Miller A.N."/>
            <person name="Grigoriev I.V."/>
            <person name="Debuchy R."/>
            <person name="Gladieux P."/>
            <person name="Hiltunen Thoren M."/>
            <person name="Johannesson H."/>
        </authorList>
    </citation>
    <scope>NUCLEOTIDE SEQUENCE</scope>
    <source>
        <strain evidence="4">CBS 955.72</strain>
    </source>
</reference>
<name>A0AAJ0MIK2_9PEZI</name>
<comment type="caution">
    <text evidence="4">The sequence shown here is derived from an EMBL/GenBank/DDBJ whole genome shotgun (WGS) entry which is preliminary data.</text>
</comment>
<evidence type="ECO:0000313" key="5">
    <source>
        <dbReference type="Proteomes" id="UP001275084"/>
    </source>
</evidence>
<accession>A0AAJ0MIK2</accession>
<feature type="signal peptide" evidence="2">
    <location>
        <begin position="1"/>
        <end position="17"/>
    </location>
</feature>
<dbReference type="InterPro" id="IPR058334">
    <property type="entry name" value="DUF8021"/>
</dbReference>
<proteinExistence type="predicted"/>
<evidence type="ECO:0000259" key="3">
    <source>
        <dbReference type="Pfam" id="PF26061"/>
    </source>
</evidence>
<evidence type="ECO:0000313" key="4">
    <source>
        <dbReference type="EMBL" id="KAK3360424.1"/>
    </source>
</evidence>
<dbReference type="EMBL" id="JAUIQD010000002">
    <property type="protein sequence ID" value="KAK3360424.1"/>
    <property type="molecule type" value="Genomic_DNA"/>
</dbReference>
<feature type="chain" id="PRO_5042606488" description="DUF8021 domain-containing protein" evidence="2">
    <location>
        <begin position="18"/>
        <end position="280"/>
    </location>
</feature>
<feature type="region of interest" description="Disordered" evidence="1">
    <location>
        <begin position="252"/>
        <end position="280"/>
    </location>
</feature>
<organism evidence="4 5">
    <name type="scientific">Lasiosphaeria hispida</name>
    <dbReference type="NCBI Taxonomy" id="260671"/>
    <lineage>
        <taxon>Eukaryota</taxon>
        <taxon>Fungi</taxon>
        <taxon>Dikarya</taxon>
        <taxon>Ascomycota</taxon>
        <taxon>Pezizomycotina</taxon>
        <taxon>Sordariomycetes</taxon>
        <taxon>Sordariomycetidae</taxon>
        <taxon>Sordariales</taxon>
        <taxon>Lasiosphaeriaceae</taxon>
        <taxon>Lasiosphaeria</taxon>
    </lineage>
</organism>
<sequence length="280" mass="29867">MMLRALLLAALSSTGLAAECTREFLKASADSLLAAQTAGDPSLLKPAPADAFAAYNENQKTAAFKTGILKTAIKIDHSRHSLDTTQCATFTEIISATGPKPYVIGVQLWFTDGAVSKIDSIVTSTGDWLFNVTGTLSWARKEAWDVIPVEKRDTRAVIQAGADAYLDIFNDKKVVVPWGKPCARLEGGAYTGNGGPNDRCDVGIPDGVKLTNRHYVIDETVGAVDVMLTFASLADSHEFRLEGGKLRFVHTMTPMGGSRGPTVGGKGKGRRRSGGATVYM</sequence>
<dbReference type="Pfam" id="PF26061">
    <property type="entry name" value="DUF8021"/>
    <property type="match status" value="1"/>
</dbReference>
<feature type="domain" description="DUF8021" evidence="3">
    <location>
        <begin position="151"/>
        <end position="253"/>
    </location>
</feature>
<protein>
    <recommendedName>
        <fullName evidence="3">DUF8021 domain-containing protein</fullName>
    </recommendedName>
</protein>
<dbReference type="AlphaFoldDB" id="A0AAJ0MIK2"/>
<evidence type="ECO:0000256" key="2">
    <source>
        <dbReference type="SAM" id="SignalP"/>
    </source>
</evidence>
<feature type="compositionally biased region" description="Gly residues" evidence="1">
    <location>
        <begin position="257"/>
        <end position="266"/>
    </location>
</feature>
<keyword evidence="5" id="KW-1185">Reference proteome</keyword>
<gene>
    <name evidence="4" type="ORF">B0T25DRAFT_496310</name>
</gene>
<keyword evidence="2" id="KW-0732">Signal</keyword>
<reference evidence="4" key="2">
    <citation type="submission" date="2023-06" db="EMBL/GenBank/DDBJ databases">
        <authorList>
            <consortium name="Lawrence Berkeley National Laboratory"/>
            <person name="Haridas S."/>
            <person name="Hensen N."/>
            <person name="Bonometti L."/>
            <person name="Westerberg I."/>
            <person name="Brannstrom I.O."/>
            <person name="Guillou S."/>
            <person name="Cros-Aarteil S."/>
            <person name="Calhoun S."/>
            <person name="Kuo A."/>
            <person name="Mondo S."/>
            <person name="Pangilinan J."/>
            <person name="Riley R."/>
            <person name="Labutti K."/>
            <person name="Andreopoulos B."/>
            <person name="Lipzen A."/>
            <person name="Chen C."/>
            <person name="Yanf M."/>
            <person name="Daum C."/>
            <person name="Ng V."/>
            <person name="Clum A."/>
            <person name="Steindorff A."/>
            <person name="Ohm R."/>
            <person name="Martin F."/>
            <person name="Silar P."/>
            <person name="Natvig D."/>
            <person name="Lalanne C."/>
            <person name="Gautier V."/>
            <person name="Ament-Velasquez S.L."/>
            <person name="Kruys A."/>
            <person name="Hutchinson M.I."/>
            <person name="Powell A.J."/>
            <person name="Barry K."/>
            <person name="Miller A.N."/>
            <person name="Grigoriev I.V."/>
            <person name="Debuchy R."/>
            <person name="Gladieux P."/>
            <person name="Thoren M.H."/>
            <person name="Johannesson H."/>
        </authorList>
    </citation>
    <scope>NUCLEOTIDE SEQUENCE</scope>
    <source>
        <strain evidence="4">CBS 955.72</strain>
    </source>
</reference>
<evidence type="ECO:0000256" key="1">
    <source>
        <dbReference type="SAM" id="MobiDB-lite"/>
    </source>
</evidence>